<dbReference type="EMBL" id="JAUUUU010000004">
    <property type="protein sequence ID" value="MDP1520979.1"/>
    <property type="molecule type" value="Genomic_DNA"/>
</dbReference>
<keyword evidence="2" id="KW-1185">Reference proteome</keyword>
<accession>A0AAW8B442</accession>
<dbReference type="AlphaFoldDB" id="A0AAW8B442"/>
<evidence type="ECO:0000313" key="2">
    <source>
        <dbReference type="Proteomes" id="UP001178354"/>
    </source>
</evidence>
<organism evidence="1 2">
    <name type="scientific">Porticoccus litoralis</name>
    <dbReference type="NCBI Taxonomy" id="434086"/>
    <lineage>
        <taxon>Bacteria</taxon>
        <taxon>Pseudomonadati</taxon>
        <taxon>Pseudomonadota</taxon>
        <taxon>Gammaproteobacteria</taxon>
        <taxon>Cellvibrionales</taxon>
        <taxon>Porticoccaceae</taxon>
        <taxon>Porticoccus</taxon>
    </lineage>
</organism>
<protein>
    <submittedName>
        <fullName evidence="1">Uncharacterized protein</fullName>
    </submittedName>
</protein>
<name>A0AAW8B442_9GAMM</name>
<evidence type="ECO:0000313" key="1">
    <source>
        <dbReference type="EMBL" id="MDP1520979.1"/>
    </source>
</evidence>
<reference evidence="1" key="2">
    <citation type="submission" date="2023-08" db="EMBL/GenBank/DDBJ databases">
        <authorList>
            <person name="Luo J."/>
        </authorList>
    </citation>
    <scope>NUCLEOTIDE SEQUENCE</scope>
    <source>
        <strain evidence="1">DSM 25064</strain>
    </source>
</reference>
<dbReference type="Proteomes" id="UP001178354">
    <property type="component" value="Unassembled WGS sequence"/>
</dbReference>
<reference evidence="1" key="1">
    <citation type="journal article" date="2010" name="Int. J. Syst. Evol. Microbiol.">
        <title>Porticoccus litoralis gen. nov., sp. nov., a gammaproteobacterium isolated from the Yellow Sea.</title>
        <authorList>
            <person name="Oh H.M."/>
            <person name="Kim H."/>
            <person name="Kim K.M."/>
            <person name="Min G.S."/>
            <person name="Cho J.C."/>
        </authorList>
    </citation>
    <scope>NUCLEOTIDE SEQUENCE</scope>
    <source>
        <strain evidence="1">DSM 25064</strain>
    </source>
</reference>
<dbReference type="RefSeq" id="WP_305170585.1">
    <property type="nucleotide sequence ID" value="NZ_JAUUUU010000004.1"/>
</dbReference>
<comment type="caution">
    <text evidence="1">The sequence shown here is derived from an EMBL/GenBank/DDBJ whole genome shotgun (WGS) entry which is preliminary data.</text>
</comment>
<sequence length="60" mass="6872">MKLIHNDNKTTTLVTADDLKAVKSLDANQAQKPLSKDIHNFRQTAVYLDEIVLKSDLDWF</sequence>
<proteinExistence type="predicted"/>
<gene>
    <name evidence="1" type="ORF">Q8A57_08365</name>
</gene>